<feature type="region of interest" description="Disordered" evidence="1">
    <location>
        <begin position="362"/>
        <end position="382"/>
    </location>
</feature>
<evidence type="ECO:0000313" key="4">
    <source>
        <dbReference type="Proteomes" id="UP001431010"/>
    </source>
</evidence>
<name>A0ABY3RDE7_9BRAD</name>
<reference evidence="3" key="1">
    <citation type="journal article" date="2024" name="Antonie Van Leeuwenhoek">
        <title>Bradyrhizobium ontarionense sp. nov., a novel bacterial symbiont isolated from Aeschynomene indica (Indian jointvetch), harbours photosynthesis, nitrogen fixation and nitrous oxide (N2O) reductase genes.</title>
        <authorList>
            <person name="Bromfield E.S.P."/>
            <person name="Cloutier S."/>
        </authorList>
    </citation>
    <scope>NUCLEOTIDE SEQUENCE</scope>
    <source>
        <strain evidence="3">A19</strain>
    </source>
</reference>
<dbReference type="EMBL" id="CP088156">
    <property type="protein sequence ID" value="UFZ04777.1"/>
    <property type="molecule type" value="Genomic_DNA"/>
</dbReference>
<protein>
    <submittedName>
        <fullName evidence="3">Glycosyltransferase</fullName>
    </submittedName>
</protein>
<proteinExistence type="predicted"/>
<organism evidence="3 4">
    <name type="scientific">Bradyrhizobium ontarionense</name>
    <dbReference type="NCBI Taxonomy" id="2898149"/>
    <lineage>
        <taxon>Bacteria</taxon>
        <taxon>Pseudomonadati</taxon>
        <taxon>Pseudomonadota</taxon>
        <taxon>Alphaproteobacteria</taxon>
        <taxon>Hyphomicrobiales</taxon>
        <taxon>Nitrobacteraceae</taxon>
        <taxon>Bradyrhizobium</taxon>
    </lineage>
</organism>
<sequence length="382" mass="42926">MISPPVKPRVLVFSLRNIFGRALNRCPHYEFEDIICEIDSAELLAPTVDPASRRASVATRLGYHAPLALNPGIPKPQAKGPYDLLFTICGFPQDLIMFNAVSNLRDVCKTSVCLLDELWARDIHKHRHFLPILAKFDVVMQYHSQTVKPLSDVIGPRCRYLAPGVDATLFCPYPDPPERAIDVYSMGRRPKLTHQKLLSMARDSGLFYVHDTISGSQAIDSREHRAQIANLAKRSRYFLVNSGKFDSPEETGHQVEFGYRYFEGAASGAIMLGERPNNEVFPKLFDWPDAVIQVPPDSGEIDRAIRELDREPERQDRIRRTGVAQALMRHDWAYRWEAILDAAGLQPLPGLAARKQRLKTLAETASGHSPMSSPAEFDLIGS</sequence>
<keyword evidence="4" id="KW-1185">Reference proteome</keyword>
<dbReference type="InterPro" id="IPR055259">
    <property type="entry name" value="YkvP/CgeB_Glyco_trans-like"/>
</dbReference>
<dbReference type="Pfam" id="PF13524">
    <property type="entry name" value="Glyco_trans_1_2"/>
    <property type="match status" value="1"/>
</dbReference>
<dbReference type="Proteomes" id="UP001431010">
    <property type="component" value="Chromosome"/>
</dbReference>
<gene>
    <name evidence="3" type="ORF">LQG66_00135</name>
</gene>
<dbReference type="RefSeq" id="WP_231322044.1">
    <property type="nucleotide sequence ID" value="NZ_CP088156.1"/>
</dbReference>
<feature type="domain" description="Spore protein YkvP/CgeB glycosyl transferase-like" evidence="2">
    <location>
        <begin position="210"/>
        <end position="341"/>
    </location>
</feature>
<evidence type="ECO:0000256" key="1">
    <source>
        <dbReference type="SAM" id="MobiDB-lite"/>
    </source>
</evidence>
<evidence type="ECO:0000313" key="3">
    <source>
        <dbReference type="EMBL" id="UFZ04777.1"/>
    </source>
</evidence>
<evidence type="ECO:0000259" key="2">
    <source>
        <dbReference type="Pfam" id="PF13524"/>
    </source>
</evidence>
<accession>A0ABY3RDE7</accession>